<dbReference type="GO" id="GO:0009002">
    <property type="term" value="F:serine-type D-Ala-D-Ala carboxypeptidase activity"/>
    <property type="evidence" value="ECO:0007669"/>
    <property type="project" value="InterPro"/>
</dbReference>
<evidence type="ECO:0000256" key="1">
    <source>
        <dbReference type="ARBA" id="ARBA00003217"/>
    </source>
</evidence>
<dbReference type="Pfam" id="PF00768">
    <property type="entry name" value="Peptidase_S11"/>
    <property type="match status" value="1"/>
</dbReference>
<keyword evidence="3" id="KW-0378">Hydrolase</keyword>
<dbReference type="GO" id="GO:0006508">
    <property type="term" value="P:proteolysis"/>
    <property type="evidence" value="ECO:0007669"/>
    <property type="project" value="InterPro"/>
</dbReference>
<gene>
    <name evidence="3" type="ORF">BN580_01191</name>
</gene>
<dbReference type="SMART" id="SM00936">
    <property type="entry name" value="PBP5_C"/>
    <property type="match status" value="1"/>
</dbReference>
<feature type="domain" description="Peptidase S11 D-Ala-D-Ala carboxypeptidase A C-terminal" evidence="2">
    <location>
        <begin position="80"/>
        <end position="166"/>
    </location>
</feature>
<keyword evidence="3" id="KW-0121">Carboxypeptidase</keyword>
<dbReference type="EMBL" id="CBFW010000155">
    <property type="protein sequence ID" value="CDC73272.1"/>
    <property type="molecule type" value="Genomic_DNA"/>
</dbReference>
<dbReference type="Gene3D" id="3.40.710.10">
    <property type="entry name" value="DD-peptidase/beta-lactamase superfamily"/>
    <property type="match status" value="1"/>
</dbReference>
<name>R6UR67_9BACT</name>
<dbReference type="SUPFAM" id="SSF56601">
    <property type="entry name" value="beta-lactamase/transpeptidase-like"/>
    <property type="match status" value="1"/>
</dbReference>
<dbReference type="Gene3D" id="2.60.410.10">
    <property type="entry name" value="D-Ala-D-Ala carboxypeptidase, C-terminal domain"/>
    <property type="match status" value="1"/>
</dbReference>
<sequence length="184" mass="19433">MDTIRNGAFGLTNTNRLIRFYSGANGLKTGSTHQAGFCISAAAKRDGMQLIAVIMGAPNRDSRNVTAKRLLDYGFANYRYVFREAGDSGEMKVLGGVSDNVKLTHGEFGTVLEKGEAANGIEEVVNLPESIDAPVKAGDVVGTIDYKAGDTVIGSVDIMAAENVARIGFGGLLARMFGCFCVKG</sequence>
<protein>
    <submittedName>
        <fullName evidence="3">D-alanyl-D-alanine carboxypeptidase</fullName>
    </submittedName>
</protein>
<dbReference type="InterPro" id="IPR001967">
    <property type="entry name" value="Peptidase_S11_N"/>
</dbReference>
<organism evidence="3 4">
    <name type="scientific">Candidatus Colimorpha enterica</name>
    <dbReference type="NCBI Taxonomy" id="3083063"/>
    <lineage>
        <taxon>Bacteria</taxon>
        <taxon>Pseudomonadati</taxon>
        <taxon>Bacteroidota</taxon>
        <taxon>Bacteroidia</taxon>
        <taxon>Bacteroidales</taxon>
        <taxon>Candidatus Colimorpha</taxon>
    </lineage>
</organism>
<reference evidence="3" key="1">
    <citation type="submission" date="2012-11" db="EMBL/GenBank/DDBJ databases">
        <title>Dependencies among metagenomic species, viruses, plasmids and units of genetic variation.</title>
        <authorList>
            <person name="Nielsen H.B."/>
            <person name="Almeida M."/>
            <person name="Juncker A.S."/>
            <person name="Rasmussen S."/>
            <person name="Li J."/>
            <person name="Sunagawa S."/>
            <person name="Plichta D."/>
            <person name="Gautier L."/>
            <person name="Le Chatelier E."/>
            <person name="Peletier E."/>
            <person name="Bonde I."/>
            <person name="Nielsen T."/>
            <person name="Manichanh C."/>
            <person name="Arumugam M."/>
            <person name="Batto J."/>
            <person name="Santos M.B.Q.D."/>
            <person name="Blom N."/>
            <person name="Borruel N."/>
            <person name="Burgdorf K.S."/>
            <person name="Boumezbeur F."/>
            <person name="Casellas F."/>
            <person name="Dore J."/>
            <person name="Guarner F."/>
            <person name="Hansen T."/>
            <person name="Hildebrand F."/>
            <person name="Kaas R.S."/>
            <person name="Kennedy S."/>
            <person name="Kristiansen K."/>
            <person name="Kultima J.R."/>
            <person name="Leonard P."/>
            <person name="Levenez F."/>
            <person name="Lund O."/>
            <person name="Moumen B."/>
            <person name="Le Paslier D."/>
            <person name="Pons N."/>
            <person name="Pedersen O."/>
            <person name="Prifti E."/>
            <person name="Qin J."/>
            <person name="Raes J."/>
            <person name="Tap J."/>
            <person name="Tims S."/>
            <person name="Ussery D.W."/>
            <person name="Yamada T."/>
            <person name="MetaHit consortium"/>
            <person name="Renault P."/>
            <person name="Sicheritz-Ponten T."/>
            <person name="Bork P."/>
            <person name="Wang J."/>
            <person name="Brunak S."/>
            <person name="Ehrlich S.D."/>
        </authorList>
    </citation>
    <scope>NUCLEOTIDE SEQUENCE [LARGE SCALE GENOMIC DNA]</scope>
</reference>
<comment type="caution">
    <text evidence="3">The sequence shown here is derived from an EMBL/GenBank/DDBJ whole genome shotgun (WGS) entry which is preliminary data.</text>
</comment>
<dbReference type="InterPro" id="IPR012338">
    <property type="entry name" value="Beta-lactam/transpept-like"/>
</dbReference>
<dbReference type="InterPro" id="IPR015956">
    <property type="entry name" value="Peniciliin-bd_prot_C_sf"/>
</dbReference>
<evidence type="ECO:0000259" key="2">
    <source>
        <dbReference type="SMART" id="SM00936"/>
    </source>
</evidence>
<dbReference type="AlphaFoldDB" id="R6UR67"/>
<evidence type="ECO:0000313" key="3">
    <source>
        <dbReference type="EMBL" id="CDC73272.1"/>
    </source>
</evidence>
<dbReference type="STRING" id="1263015.BN580_01191"/>
<dbReference type="InterPro" id="IPR037167">
    <property type="entry name" value="Peptidase_S11_C_sf"/>
</dbReference>
<evidence type="ECO:0000313" key="4">
    <source>
        <dbReference type="Proteomes" id="UP000017938"/>
    </source>
</evidence>
<comment type="function">
    <text evidence="1">Removes C-terminal D-alanyl residues from sugar-peptide cell wall precursors.</text>
</comment>
<dbReference type="SUPFAM" id="SSF69189">
    <property type="entry name" value="Penicillin-binding protein associated domain"/>
    <property type="match status" value="1"/>
</dbReference>
<accession>R6UR67</accession>
<proteinExistence type="predicted"/>
<dbReference type="InterPro" id="IPR012907">
    <property type="entry name" value="Peptidase_S11_C"/>
</dbReference>
<dbReference type="Proteomes" id="UP000017938">
    <property type="component" value="Unassembled WGS sequence"/>
</dbReference>
<keyword evidence="3" id="KW-0645">Protease</keyword>
<dbReference type="Pfam" id="PF07943">
    <property type="entry name" value="PBP5_C"/>
    <property type="match status" value="1"/>
</dbReference>